<organism evidence="16 17">
    <name type="scientific">Saccharomyces pastorianus</name>
    <name type="common">Lager yeast</name>
    <name type="synonym">Saccharomyces cerevisiae x Saccharomyces eubayanus</name>
    <dbReference type="NCBI Taxonomy" id="27292"/>
    <lineage>
        <taxon>Eukaryota</taxon>
        <taxon>Fungi</taxon>
        <taxon>Dikarya</taxon>
        <taxon>Ascomycota</taxon>
        <taxon>Saccharomycotina</taxon>
        <taxon>Saccharomycetes</taxon>
        <taxon>Saccharomycetales</taxon>
        <taxon>Saccharomycetaceae</taxon>
        <taxon>Saccharomyces</taxon>
    </lineage>
</organism>
<keyword evidence="17" id="KW-1185">Reference proteome</keyword>
<evidence type="ECO:0000256" key="12">
    <source>
        <dbReference type="ARBA" id="ARBA00057143"/>
    </source>
</evidence>
<evidence type="ECO:0000259" key="15">
    <source>
        <dbReference type="SMART" id="SM00014"/>
    </source>
</evidence>
<feature type="transmembrane region" description="Helical" evidence="14">
    <location>
        <begin position="244"/>
        <end position="260"/>
    </location>
</feature>
<feature type="transmembrane region" description="Helical" evidence="14">
    <location>
        <begin position="213"/>
        <end position="232"/>
    </location>
</feature>
<dbReference type="PANTHER" id="PTHR14969">
    <property type="entry name" value="SPHINGOSINE-1-PHOSPHATE PHOSPHOHYDROLASE"/>
    <property type="match status" value="1"/>
</dbReference>
<feature type="region of interest" description="Disordered" evidence="13">
    <location>
        <begin position="1"/>
        <end position="30"/>
    </location>
</feature>
<evidence type="ECO:0000256" key="1">
    <source>
        <dbReference type="ARBA" id="ARBA00004477"/>
    </source>
</evidence>
<protein>
    <submittedName>
        <fullName evidence="16">Long-chain base-1-phosphate phosphatase</fullName>
    </submittedName>
</protein>
<evidence type="ECO:0000313" key="16">
    <source>
        <dbReference type="EMBL" id="QID85989.1"/>
    </source>
</evidence>
<keyword evidence="8 14" id="KW-0472">Membrane</keyword>
<dbReference type="CDD" id="cd03388">
    <property type="entry name" value="PAP2_SPPase1"/>
    <property type="match status" value="1"/>
</dbReference>
<reference evidence="16 17" key="1">
    <citation type="journal article" date="2019" name="BMC Genomics">
        <title>Chromosome level assembly and comparative genome analysis confirm lager-brewing yeasts originated from a single hybridization.</title>
        <authorList>
            <person name="Salazar A.N."/>
            <person name="Gorter de Vries A.R."/>
            <person name="van den Broek M."/>
            <person name="Brouwers N."/>
            <person name="de la Torre Cortes P."/>
            <person name="Kuijpers N.G.A."/>
            <person name="Daran J.G."/>
            <person name="Abeel T."/>
        </authorList>
    </citation>
    <scope>NUCLEOTIDE SEQUENCE [LARGE SCALE GENOMIC DNA]</scope>
    <source>
        <strain evidence="16 17">CBS 1483</strain>
    </source>
</reference>
<dbReference type="Pfam" id="PF01569">
    <property type="entry name" value="PAP2"/>
    <property type="match status" value="1"/>
</dbReference>
<evidence type="ECO:0000313" key="17">
    <source>
        <dbReference type="Proteomes" id="UP000501346"/>
    </source>
</evidence>
<dbReference type="Proteomes" id="UP000501346">
    <property type="component" value="Chromosome SeX-ScX"/>
</dbReference>
<evidence type="ECO:0000256" key="2">
    <source>
        <dbReference type="ARBA" id="ARBA00022692"/>
    </source>
</evidence>
<dbReference type="SMART" id="SM00014">
    <property type="entry name" value="acidPPc"/>
    <property type="match status" value="1"/>
</dbReference>
<keyword evidence="2 14" id="KW-0812">Transmembrane</keyword>
<keyword evidence="3" id="KW-0378">Hydrolase</keyword>
<dbReference type="EMBL" id="CP049007">
    <property type="protein sequence ID" value="QID85989.1"/>
    <property type="molecule type" value="Genomic_DNA"/>
</dbReference>
<feature type="transmembrane region" description="Helical" evidence="14">
    <location>
        <begin position="386"/>
        <end position="409"/>
    </location>
</feature>
<dbReference type="AlphaFoldDB" id="A0A6C1EAB1"/>
<evidence type="ECO:0000256" key="11">
    <source>
        <dbReference type="ARBA" id="ARBA00050249"/>
    </source>
</evidence>
<comment type="catalytic activity">
    <reaction evidence="11">
        <text>sphinganine 1-phosphate + H2O = sphinganine + phosphate</text>
        <dbReference type="Rhea" id="RHEA:27514"/>
        <dbReference type="ChEBI" id="CHEBI:15377"/>
        <dbReference type="ChEBI" id="CHEBI:43474"/>
        <dbReference type="ChEBI" id="CHEBI:57817"/>
        <dbReference type="ChEBI" id="CHEBI:57939"/>
    </reaction>
    <physiologicalReaction direction="left-to-right" evidence="11">
        <dbReference type="Rhea" id="RHEA:27515"/>
    </physiologicalReaction>
</comment>
<gene>
    <name evidence="16" type="primary">LCB3_2</name>
    <name evidence="16" type="ORF">GRS66_008589</name>
</gene>
<evidence type="ECO:0000256" key="13">
    <source>
        <dbReference type="SAM" id="MobiDB-lite"/>
    </source>
</evidence>
<dbReference type="InterPro" id="IPR000326">
    <property type="entry name" value="PAP2/HPO"/>
</dbReference>
<dbReference type="GO" id="GO:0030148">
    <property type="term" value="P:sphingolipid biosynthetic process"/>
    <property type="evidence" value="ECO:0007669"/>
    <property type="project" value="UniProtKB-ARBA"/>
</dbReference>
<feature type="transmembrane region" description="Helical" evidence="14">
    <location>
        <begin position="187"/>
        <end position="206"/>
    </location>
</feature>
<name>A0A6C1EAB1_SACPS</name>
<keyword evidence="9" id="KW-0325">Glycoprotein</keyword>
<feature type="domain" description="Phosphatidic acid phosphatase type 2/haloperoxidase" evidence="15">
    <location>
        <begin position="110"/>
        <end position="230"/>
    </location>
</feature>
<comment type="subcellular location">
    <subcellularLocation>
        <location evidence="1">Endoplasmic reticulum membrane</location>
        <topology evidence="1">Multi-pass membrane protein</topology>
    </subcellularLocation>
</comment>
<dbReference type="GO" id="GO:0042392">
    <property type="term" value="F:sphingosine-1-phosphate phosphatase activity"/>
    <property type="evidence" value="ECO:0007669"/>
    <property type="project" value="UniProtKB-ARBA"/>
</dbReference>
<sequence length="410" mass="47047">MVDGLNSSSIRKRARTLSNPNDFQEPNYLLDPGNHPSEHFRTRMSKFRFNVREKLLVFTNNQSLTLSRWQKNYRCAFNDLYFTYTSLMGSHTFYVLCLPIPIWFGYFETTKDMVYILGYSIYLSGFFKDYWCLPRPRAPPLHRITLSEYTTKEYGAPSSHTANATGVSLLFLYNIWGAEACPVTVRLLLTCLVVFYYMTLVFGRIYCGMHGLLDLESGGIIGIACFLIRIYFKCGFPNLHIEKYWWFPLLSVGWGLILLFKHVKPIDECPCFQDSVAFMGVVSGIECCEWMGKRFGFTSVYNLEPNCGWQQTLARLLVGLAFVIIWKEVISKPLVYSLLIKGMRLKDDRDMAARRRLEATRKEGGSSKLECPLYIGEPRIDIVGRFVIYAGIPFTVVVCSPAAFSLLHIA</sequence>
<keyword evidence="4" id="KW-0256">Endoplasmic reticulum</keyword>
<dbReference type="SUPFAM" id="SSF48317">
    <property type="entry name" value="Acid phosphatase/Vanadium-dependent haloperoxidase"/>
    <property type="match status" value="1"/>
</dbReference>
<evidence type="ECO:0000256" key="10">
    <source>
        <dbReference type="ARBA" id="ARBA00038324"/>
    </source>
</evidence>
<dbReference type="GO" id="GO:0005789">
    <property type="term" value="C:endoplasmic reticulum membrane"/>
    <property type="evidence" value="ECO:0007669"/>
    <property type="project" value="UniProtKB-SubCell"/>
</dbReference>
<evidence type="ECO:0000256" key="8">
    <source>
        <dbReference type="ARBA" id="ARBA00023136"/>
    </source>
</evidence>
<dbReference type="InterPro" id="IPR036938">
    <property type="entry name" value="PAP2/HPO_sf"/>
</dbReference>
<evidence type="ECO:0000256" key="14">
    <source>
        <dbReference type="SAM" id="Phobius"/>
    </source>
</evidence>
<comment type="similarity">
    <text evidence="10">Belongs to the type 2 lipid phosphate phosphatase family.</text>
</comment>
<dbReference type="FunFam" id="1.20.144.10:FF:000034">
    <property type="entry name" value="Dihydrosphingosine-1-phosphate phosphatase"/>
    <property type="match status" value="1"/>
</dbReference>
<dbReference type="OrthoDB" id="301434at2759"/>
<feature type="transmembrane region" description="Helical" evidence="14">
    <location>
        <begin position="81"/>
        <end position="107"/>
    </location>
</feature>
<dbReference type="PANTHER" id="PTHR14969:SF28">
    <property type="entry name" value="DIHYDROSPHINGOSINE 1-PHOSPHATE PHOSPHATASE LCB3-RELATED"/>
    <property type="match status" value="1"/>
</dbReference>
<evidence type="ECO:0000256" key="4">
    <source>
        <dbReference type="ARBA" id="ARBA00022824"/>
    </source>
</evidence>
<proteinExistence type="inferred from homology"/>
<evidence type="ECO:0000256" key="5">
    <source>
        <dbReference type="ARBA" id="ARBA00022919"/>
    </source>
</evidence>
<keyword evidence="5" id="KW-0746">Sphingolipid metabolism</keyword>
<comment type="function">
    <text evidence="12">Dihydrosphingosine 1-phosphate phosphatase required for efficient ceramide synthesis from exogenous sphingoid bases. Involved in endocytosis and calcium-mediated signaling.</text>
</comment>
<accession>A0A6C1EAB1</accession>
<evidence type="ECO:0000256" key="9">
    <source>
        <dbReference type="ARBA" id="ARBA00023180"/>
    </source>
</evidence>
<evidence type="ECO:0000256" key="6">
    <source>
        <dbReference type="ARBA" id="ARBA00022989"/>
    </source>
</evidence>
<keyword evidence="7" id="KW-0443">Lipid metabolism</keyword>
<keyword evidence="6 14" id="KW-1133">Transmembrane helix</keyword>
<dbReference type="Gene3D" id="1.20.144.10">
    <property type="entry name" value="Phosphatidic acid phosphatase type 2/haloperoxidase"/>
    <property type="match status" value="1"/>
</dbReference>
<evidence type="ECO:0000256" key="3">
    <source>
        <dbReference type="ARBA" id="ARBA00022801"/>
    </source>
</evidence>
<evidence type="ECO:0000256" key="7">
    <source>
        <dbReference type="ARBA" id="ARBA00023098"/>
    </source>
</evidence>